<dbReference type="Pfam" id="PF02089">
    <property type="entry name" value="Palm_thioest"/>
    <property type="match status" value="1"/>
</dbReference>
<dbReference type="AlphaFoldDB" id="A0A6P7EZ59"/>
<dbReference type="OrthoDB" id="155976at2759"/>
<dbReference type="CTD" id="9374"/>
<name>A0A6P7EZ59_DIAVI</name>
<dbReference type="GO" id="GO:0005764">
    <property type="term" value="C:lysosome"/>
    <property type="evidence" value="ECO:0007669"/>
    <property type="project" value="UniProtKB-SubCell"/>
</dbReference>
<dbReference type="Gene3D" id="3.40.50.1820">
    <property type="entry name" value="alpha/beta hydrolase"/>
    <property type="match status" value="1"/>
</dbReference>
<evidence type="ECO:0000313" key="12">
    <source>
        <dbReference type="RefSeq" id="XP_028128564.1"/>
    </source>
</evidence>
<comment type="similarity">
    <text evidence="2">Belongs to the palmitoyl-protein thioesterase family.</text>
</comment>
<dbReference type="PANTHER" id="PTHR11247">
    <property type="entry name" value="PALMITOYL-PROTEIN THIOESTERASE/DOLICHYLDIPHOSPHATASE 1"/>
    <property type="match status" value="1"/>
</dbReference>
<dbReference type="RefSeq" id="XP_028128564.1">
    <property type="nucleotide sequence ID" value="XM_028272763.1"/>
</dbReference>
<dbReference type="PANTHER" id="PTHR11247:SF27">
    <property type="entry name" value="LYSOSOMAL THIOESTERASE PPT2"/>
    <property type="match status" value="1"/>
</dbReference>
<comment type="catalytic activity">
    <reaction evidence="8">
        <text>S-hexadecanoyl-N-acetylcysteamine + H2O = N-acetylcysteamine + hexadecanoate + H(+)</text>
        <dbReference type="Rhea" id="RHEA:84099"/>
        <dbReference type="ChEBI" id="CHEBI:7896"/>
        <dbReference type="ChEBI" id="CHEBI:15377"/>
        <dbReference type="ChEBI" id="CHEBI:15378"/>
        <dbReference type="ChEBI" id="CHEBI:74410"/>
        <dbReference type="ChEBI" id="CHEBI:233601"/>
    </reaction>
</comment>
<protein>
    <recommendedName>
        <fullName evidence="7">palmitoyl-CoA hydrolase</fullName>
        <ecNumber evidence="7">3.1.2.2</ecNumber>
    </recommendedName>
</protein>
<keyword evidence="3" id="KW-0732">Signal</keyword>
<sequence length="286" mass="33092">MKNVIFILFFSVILYTLTYGYKPVILLHGIMTGSKSMELIKKRIEEKHPGTVVYNIQQFEGWYSLENMWYQVQQVSQNITNITMKHPEGVNFIGYSQGALLGRTILQANPNHTVHRYISLSGPQAGQYGTQFLHLYFPGLALKTAFELFYSRVGQHTSVGNYWNDPYHKELYMSYSQYLPYINNEIPNVKSDDFKNALLKLDRLVLIGGPDDNVITPWQSSQFGYYNENGTVIDIKDRAIFQQDSIGLKTLYEKKKLKLVTVPGVNHFMWHLNMTICDNYILPHLD</sequence>
<dbReference type="GO" id="GO:0098599">
    <property type="term" value="F:palmitoyl hydrolase activity"/>
    <property type="evidence" value="ECO:0007669"/>
    <property type="project" value="UniProtKB-ARBA"/>
</dbReference>
<evidence type="ECO:0000256" key="9">
    <source>
        <dbReference type="ARBA" id="ARBA00093353"/>
    </source>
</evidence>
<dbReference type="GO" id="GO:0016790">
    <property type="term" value="F:thiolester hydrolase activity"/>
    <property type="evidence" value="ECO:0007669"/>
    <property type="project" value="UniProtKB-ARBA"/>
</dbReference>
<dbReference type="KEGG" id="dvv:114324842"/>
<dbReference type="InParanoid" id="A0A6P7EZ59"/>
<dbReference type="Proteomes" id="UP001652700">
    <property type="component" value="Unplaced"/>
</dbReference>
<accession>A0A6P7EZ59</accession>
<evidence type="ECO:0000256" key="3">
    <source>
        <dbReference type="ARBA" id="ARBA00022729"/>
    </source>
</evidence>
<evidence type="ECO:0000256" key="8">
    <source>
        <dbReference type="ARBA" id="ARBA00093223"/>
    </source>
</evidence>
<keyword evidence="5" id="KW-0325">Glycoprotein</keyword>
<dbReference type="SUPFAM" id="SSF53474">
    <property type="entry name" value="alpha/beta-Hydrolases"/>
    <property type="match status" value="1"/>
</dbReference>
<organism evidence="12">
    <name type="scientific">Diabrotica virgifera virgifera</name>
    <name type="common">western corn rootworm</name>
    <dbReference type="NCBI Taxonomy" id="50390"/>
    <lineage>
        <taxon>Eukaryota</taxon>
        <taxon>Metazoa</taxon>
        <taxon>Ecdysozoa</taxon>
        <taxon>Arthropoda</taxon>
        <taxon>Hexapoda</taxon>
        <taxon>Insecta</taxon>
        <taxon>Pterygota</taxon>
        <taxon>Neoptera</taxon>
        <taxon>Endopterygota</taxon>
        <taxon>Coleoptera</taxon>
        <taxon>Polyphaga</taxon>
        <taxon>Cucujiformia</taxon>
        <taxon>Chrysomeloidea</taxon>
        <taxon>Chrysomelidae</taxon>
        <taxon>Galerucinae</taxon>
        <taxon>Diabroticina</taxon>
        <taxon>Diabroticites</taxon>
        <taxon>Diabrotica</taxon>
    </lineage>
</organism>
<reference evidence="10" key="2">
    <citation type="submission" date="2025-05" db="UniProtKB">
        <authorList>
            <consortium name="EnsemblMetazoa"/>
        </authorList>
    </citation>
    <scope>IDENTIFICATION</scope>
</reference>
<evidence type="ECO:0000256" key="7">
    <source>
        <dbReference type="ARBA" id="ARBA00038848"/>
    </source>
</evidence>
<evidence type="ECO:0000256" key="2">
    <source>
        <dbReference type="ARBA" id="ARBA00010758"/>
    </source>
</evidence>
<keyword evidence="6" id="KW-0458">Lysosome</keyword>
<gene>
    <name evidence="12" type="primary">LOC114324842</name>
</gene>
<proteinExistence type="inferred from homology"/>
<dbReference type="FunCoup" id="A0A6P7EZ59">
    <property type="interactions" value="839"/>
</dbReference>
<comment type="subcellular location">
    <subcellularLocation>
        <location evidence="1">Lysosome</location>
    </subcellularLocation>
</comment>
<evidence type="ECO:0000256" key="1">
    <source>
        <dbReference type="ARBA" id="ARBA00004371"/>
    </source>
</evidence>
<dbReference type="EC" id="3.1.2.2" evidence="7"/>
<dbReference type="InterPro" id="IPR029058">
    <property type="entry name" value="AB_hydrolase_fold"/>
</dbReference>
<comment type="function">
    <text evidence="9">Catalyzes the cleavage of thioester bonds from S-palmitoyl-CoA or S-palmitoyl-N-acetylcysteamine (unbranched structures) but does not have activity against palmitoylcysteine or palmitoylated proteins, branched structures or bulky head groups. Conversely, hydrolyzes both long and short chain fatty acyl-CoA substrate.</text>
</comment>
<dbReference type="EnsemblMetazoa" id="XM_028272763.2">
    <property type="protein sequence ID" value="XP_028128564.1"/>
    <property type="gene ID" value="LOC114324842"/>
</dbReference>
<evidence type="ECO:0000256" key="5">
    <source>
        <dbReference type="ARBA" id="ARBA00023180"/>
    </source>
</evidence>
<dbReference type="FunFam" id="3.40.50.1820:FF:000037">
    <property type="entry name" value="Lysosomal thioesterase PPT2 homolog"/>
    <property type="match status" value="1"/>
</dbReference>
<evidence type="ECO:0000256" key="6">
    <source>
        <dbReference type="ARBA" id="ARBA00023228"/>
    </source>
</evidence>
<evidence type="ECO:0000313" key="11">
    <source>
        <dbReference type="Proteomes" id="UP001652700"/>
    </source>
</evidence>
<keyword evidence="4" id="KW-0378">Hydrolase</keyword>
<reference evidence="12" key="1">
    <citation type="submission" date="2025-04" db="UniProtKB">
        <authorList>
            <consortium name="RefSeq"/>
        </authorList>
    </citation>
    <scope>IDENTIFICATION</scope>
    <source>
        <tissue evidence="12">Whole insect</tissue>
    </source>
</reference>
<evidence type="ECO:0000256" key="4">
    <source>
        <dbReference type="ARBA" id="ARBA00022801"/>
    </source>
</evidence>
<keyword evidence="11" id="KW-1185">Reference proteome</keyword>
<dbReference type="GeneID" id="114324842"/>
<evidence type="ECO:0000313" key="10">
    <source>
        <dbReference type="EnsemblMetazoa" id="XP_028128564.1"/>
    </source>
</evidence>